<accession>A0ABN7PUB8</accession>
<evidence type="ECO:0000256" key="10">
    <source>
        <dbReference type="ARBA" id="ARBA00023237"/>
    </source>
</evidence>
<comment type="subcellular location">
    <subcellularLocation>
        <location evidence="1">Cell outer membrane</location>
        <topology evidence="1">Multi-pass membrane protein</topology>
    </subcellularLocation>
</comment>
<organism evidence="13 14">
    <name type="scientific">Cupriavidus numazuensis</name>
    <dbReference type="NCBI Taxonomy" id="221992"/>
    <lineage>
        <taxon>Bacteria</taxon>
        <taxon>Pseudomonadati</taxon>
        <taxon>Pseudomonadota</taxon>
        <taxon>Betaproteobacteria</taxon>
        <taxon>Burkholderiales</taxon>
        <taxon>Burkholderiaceae</taxon>
        <taxon>Cupriavidus</taxon>
    </lineage>
</organism>
<evidence type="ECO:0000256" key="8">
    <source>
        <dbReference type="ARBA" id="ARBA00023114"/>
    </source>
</evidence>
<feature type="chain" id="PRO_5047163371" description="Porin domain-containing protein" evidence="11">
    <location>
        <begin position="21"/>
        <end position="366"/>
    </location>
</feature>
<dbReference type="Proteomes" id="UP000672657">
    <property type="component" value="Unassembled WGS sequence"/>
</dbReference>
<gene>
    <name evidence="13" type="ORF">LMG26411_01684</name>
</gene>
<evidence type="ECO:0000256" key="3">
    <source>
        <dbReference type="ARBA" id="ARBA00022448"/>
    </source>
</evidence>
<feature type="signal peptide" evidence="11">
    <location>
        <begin position="1"/>
        <end position="20"/>
    </location>
</feature>
<reference evidence="13 14" key="1">
    <citation type="submission" date="2021-03" db="EMBL/GenBank/DDBJ databases">
        <authorList>
            <person name="Peeters C."/>
        </authorList>
    </citation>
    <scope>NUCLEOTIDE SEQUENCE [LARGE SCALE GENOMIC DNA]</scope>
    <source>
        <strain evidence="13 14">LMG 26411</strain>
    </source>
</reference>
<keyword evidence="4" id="KW-1134">Transmembrane beta strand</keyword>
<keyword evidence="7" id="KW-0406">Ion transport</keyword>
<evidence type="ECO:0000256" key="11">
    <source>
        <dbReference type="SAM" id="SignalP"/>
    </source>
</evidence>
<keyword evidence="5" id="KW-0812">Transmembrane</keyword>
<dbReference type="CDD" id="cd00342">
    <property type="entry name" value="gram_neg_porins"/>
    <property type="match status" value="1"/>
</dbReference>
<sequence>MRHALIPLALATALPLSVHAQSNVTLFGMLDVGISYVSNESGHHNIKADDSIWTPSIWGLRGTEDLGAGYKAVFELASQFSVNDGKGIPGPSADFNRQAFVGLSKDGLGKLTFGQQYNLMADFLFFPPARIDGTFSYGGLYNMRHGPFAALGIPNNPTGAFDFDQTGGTSRVSNSVKLTSESFGGLRVGALYGFGEAPGSASTGNTVGFGVNYLRGGFAFGAAYNETKYAQLNNGRDGIRNAGAGIGQQFGELFASVLYTYTRNTLTGATVQVAQIGGMYAFGPAWRLGANYQYMKGNATLDHNRAQQVTGVLQYAFSKRTTAYLEAVGQWTGGDVAGGHNAWINGAGPASSTTQVIGRIGLQHMF</sequence>
<dbReference type="RefSeq" id="WP_211952818.1">
    <property type="nucleotide sequence ID" value="NZ_CAJPVI010000008.1"/>
</dbReference>
<dbReference type="InterPro" id="IPR050298">
    <property type="entry name" value="Gram-neg_bact_OMP"/>
</dbReference>
<keyword evidence="3" id="KW-0813">Transport</keyword>
<protein>
    <recommendedName>
        <fullName evidence="12">Porin domain-containing protein</fullName>
    </recommendedName>
</protein>
<evidence type="ECO:0000256" key="9">
    <source>
        <dbReference type="ARBA" id="ARBA00023136"/>
    </source>
</evidence>
<dbReference type="Pfam" id="PF13609">
    <property type="entry name" value="Porin_4"/>
    <property type="match status" value="1"/>
</dbReference>
<evidence type="ECO:0000259" key="12">
    <source>
        <dbReference type="Pfam" id="PF13609"/>
    </source>
</evidence>
<dbReference type="Gene3D" id="2.40.160.10">
    <property type="entry name" value="Porin"/>
    <property type="match status" value="1"/>
</dbReference>
<dbReference type="InterPro" id="IPR033900">
    <property type="entry name" value="Gram_neg_porin_domain"/>
</dbReference>
<evidence type="ECO:0000256" key="2">
    <source>
        <dbReference type="ARBA" id="ARBA00011233"/>
    </source>
</evidence>
<keyword evidence="9" id="KW-0472">Membrane</keyword>
<dbReference type="EMBL" id="CAJPVI010000008">
    <property type="protein sequence ID" value="CAG2139289.1"/>
    <property type="molecule type" value="Genomic_DNA"/>
</dbReference>
<evidence type="ECO:0000256" key="4">
    <source>
        <dbReference type="ARBA" id="ARBA00022452"/>
    </source>
</evidence>
<evidence type="ECO:0000256" key="5">
    <source>
        <dbReference type="ARBA" id="ARBA00022692"/>
    </source>
</evidence>
<comment type="subunit">
    <text evidence="2">Homotrimer.</text>
</comment>
<name>A0ABN7PUB8_9BURK</name>
<evidence type="ECO:0000256" key="6">
    <source>
        <dbReference type="ARBA" id="ARBA00022729"/>
    </source>
</evidence>
<keyword evidence="6 11" id="KW-0732">Signal</keyword>
<dbReference type="SUPFAM" id="SSF56935">
    <property type="entry name" value="Porins"/>
    <property type="match status" value="1"/>
</dbReference>
<evidence type="ECO:0000256" key="1">
    <source>
        <dbReference type="ARBA" id="ARBA00004571"/>
    </source>
</evidence>
<evidence type="ECO:0000313" key="14">
    <source>
        <dbReference type="Proteomes" id="UP000672657"/>
    </source>
</evidence>
<dbReference type="PANTHER" id="PTHR34501:SF9">
    <property type="entry name" value="MAJOR OUTER MEMBRANE PROTEIN P.IA"/>
    <property type="match status" value="1"/>
</dbReference>
<proteinExistence type="predicted"/>
<dbReference type="InterPro" id="IPR023614">
    <property type="entry name" value="Porin_dom_sf"/>
</dbReference>
<feature type="domain" description="Porin" evidence="12">
    <location>
        <begin position="9"/>
        <end position="326"/>
    </location>
</feature>
<evidence type="ECO:0000256" key="7">
    <source>
        <dbReference type="ARBA" id="ARBA00023065"/>
    </source>
</evidence>
<keyword evidence="14" id="KW-1185">Reference proteome</keyword>
<keyword evidence="8" id="KW-0626">Porin</keyword>
<comment type="caution">
    <text evidence="13">The sequence shown here is derived from an EMBL/GenBank/DDBJ whole genome shotgun (WGS) entry which is preliminary data.</text>
</comment>
<evidence type="ECO:0000313" key="13">
    <source>
        <dbReference type="EMBL" id="CAG2139289.1"/>
    </source>
</evidence>
<dbReference type="PANTHER" id="PTHR34501">
    <property type="entry name" value="PROTEIN YDDL-RELATED"/>
    <property type="match status" value="1"/>
</dbReference>
<keyword evidence="10" id="KW-0998">Cell outer membrane</keyword>